<dbReference type="InterPro" id="IPR039424">
    <property type="entry name" value="SBP_5"/>
</dbReference>
<dbReference type="InterPro" id="IPR000914">
    <property type="entry name" value="SBP_5_dom"/>
</dbReference>
<accession>A0A918CKD7</accession>
<name>A0A918CKD7_AGRME</name>
<dbReference type="GO" id="GO:0015833">
    <property type="term" value="P:peptide transport"/>
    <property type="evidence" value="ECO:0007669"/>
    <property type="project" value="TreeGrafter"/>
</dbReference>
<dbReference type="GO" id="GO:0042597">
    <property type="term" value="C:periplasmic space"/>
    <property type="evidence" value="ECO:0007669"/>
    <property type="project" value="UniProtKB-ARBA"/>
</dbReference>
<gene>
    <name evidence="2" type="ORF">GCM10010196_23730</name>
</gene>
<reference evidence="2" key="1">
    <citation type="journal article" date="2014" name="Int. J. Syst. Evol. Microbiol.">
        <title>Complete genome sequence of Corynebacterium casei LMG S-19264T (=DSM 44701T), isolated from a smear-ripened cheese.</title>
        <authorList>
            <consortium name="US DOE Joint Genome Institute (JGI-PGF)"/>
            <person name="Walter F."/>
            <person name="Albersmeier A."/>
            <person name="Kalinowski J."/>
            <person name="Ruckert C."/>
        </authorList>
    </citation>
    <scope>NUCLEOTIDE SEQUENCE</scope>
    <source>
        <strain evidence="2">JCM 3346</strain>
    </source>
</reference>
<protein>
    <submittedName>
        <fullName evidence="2">Peptide ABC transporter substrate-binding protein</fullName>
    </submittedName>
</protein>
<sequence>MRHAFPLIGGLAAATLLLTGCTGEPAGNGDDAAAEVAPGFLAVADESIASSGTFRAYLDYDTVEPNGLDPRTADTARSWTIMGLAYETLVNIDENFEFTPGLAESWDEVSPTEYVFHLRDDAVFSNGRPMTAEDVKGSIELLLETGSAWSLQLGPIESVEVTGDLEVTVKLSAPYTALLGALANTPAAILPVQEVRDGTVDLKTEMVGTGPFVPTAHVQDESWSFEQNPHYHGLDELGIDAVELEIVPDEANRLAAIRDGSAQYVFFNNADALDLLAGTPEAKVVNQQNTDFYYVILNSTNPDSPLADERVRFAVNAAIDRAQLSDLTLAGHGLATGVSPVSLPGACDPEELPSQQLSDEEITKLLADAGAENITLSLQTWNSESAPGKIAQVIQQQLEPFGVTVDIEIVDDATYGATFYGSDETAGADIGVSWYAGYGDAAMVSRWWNTDQAGFTARFMQGSPELNQLVVDASEEPAGEGRDATLTKLCAAVDEGAEQVPLMTRPGVIAYRDDLISPTINSNEGYGDIFRYVTDFRLKSEG</sequence>
<keyword evidence="3" id="KW-1185">Reference proteome</keyword>
<dbReference type="Gene3D" id="3.10.105.10">
    <property type="entry name" value="Dipeptide-binding Protein, Domain 3"/>
    <property type="match status" value="1"/>
</dbReference>
<evidence type="ECO:0000313" key="2">
    <source>
        <dbReference type="EMBL" id="GGR29103.1"/>
    </source>
</evidence>
<organism evidence="2 3">
    <name type="scientific">Agromyces mediolanus</name>
    <name type="common">Corynebacterium mediolanum</name>
    <dbReference type="NCBI Taxonomy" id="41986"/>
    <lineage>
        <taxon>Bacteria</taxon>
        <taxon>Bacillati</taxon>
        <taxon>Actinomycetota</taxon>
        <taxon>Actinomycetes</taxon>
        <taxon>Micrococcales</taxon>
        <taxon>Microbacteriaceae</taxon>
        <taxon>Agromyces</taxon>
    </lineage>
</organism>
<dbReference type="GO" id="GO:1904680">
    <property type="term" value="F:peptide transmembrane transporter activity"/>
    <property type="evidence" value="ECO:0007669"/>
    <property type="project" value="TreeGrafter"/>
</dbReference>
<dbReference type="Proteomes" id="UP000610303">
    <property type="component" value="Unassembled WGS sequence"/>
</dbReference>
<dbReference type="Gene3D" id="3.90.76.10">
    <property type="entry name" value="Dipeptide-binding Protein, Domain 1"/>
    <property type="match status" value="1"/>
</dbReference>
<evidence type="ECO:0000259" key="1">
    <source>
        <dbReference type="Pfam" id="PF00496"/>
    </source>
</evidence>
<comment type="caution">
    <text evidence="2">The sequence shown here is derived from an EMBL/GenBank/DDBJ whole genome shotgun (WGS) entry which is preliminary data.</text>
</comment>
<dbReference type="CDD" id="cd00995">
    <property type="entry name" value="PBP2_NikA_DppA_OppA_like"/>
    <property type="match status" value="1"/>
</dbReference>
<dbReference type="Pfam" id="PF00496">
    <property type="entry name" value="SBP_bac_5"/>
    <property type="match status" value="1"/>
</dbReference>
<feature type="domain" description="Solute-binding protein family 5" evidence="1">
    <location>
        <begin position="97"/>
        <end position="452"/>
    </location>
</feature>
<evidence type="ECO:0000313" key="3">
    <source>
        <dbReference type="Proteomes" id="UP000610303"/>
    </source>
</evidence>
<dbReference type="GO" id="GO:0043190">
    <property type="term" value="C:ATP-binding cassette (ABC) transporter complex"/>
    <property type="evidence" value="ECO:0007669"/>
    <property type="project" value="InterPro"/>
</dbReference>
<dbReference type="EMBL" id="BMRJ01000002">
    <property type="protein sequence ID" value="GGR29103.1"/>
    <property type="molecule type" value="Genomic_DNA"/>
</dbReference>
<dbReference type="Gene3D" id="3.40.190.10">
    <property type="entry name" value="Periplasmic binding protein-like II"/>
    <property type="match status" value="1"/>
</dbReference>
<dbReference type="PROSITE" id="PS51257">
    <property type="entry name" value="PROKAR_LIPOPROTEIN"/>
    <property type="match status" value="1"/>
</dbReference>
<dbReference type="InterPro" id="IPR030678">
    <property type="entry name" value="Peptide/Ni-bd"/>
</dbReference>
<dbReference type="AlphaFoldDB" id="A0A918CKD7"/>
<dbReference type="SUPFAM" id="SSF53850">
    <property type="entry name" value="Periplasmic binding protein-like II"/>
    <property type="match status" value="1"/>
</dbReference>
<proteinExistence type="predicted"/>
<dbReference type="PANTHER" id="PTHR30290">
    <property type="entry name" value="PERIPLASMIC BINDING COMPONENT OF ABC TRANSPORTER"/>
    <property type="match status" value="1"/>
</dbReference>
<reference evidence="2" key="2">
    <citation type="submission" date="2020-09" db="EMBL/GenBank/DDBJ databases">
        <authorList>
            <person name="Sun Q."/>
            <person name="Ohkuma M."/>
        </authorList>
    </citation>
    <scope>NUCLEOTIDE SEQUENCE</scope>
    <source>
        <strain evidence="2">JCM 3346</strain>
    </source>
</reference>
<dbReference type="RefSeq" id="WP_189085558.1">
    <property type="nucleotide sequence ID" value="NZ_BMRJ01000002.1"/>
</dbReference>
<dbReference type="PIRSF" id="PIRSF002741">
    <property type="entry name" value="MppA"/>
    <property type="match status" value="1"/>
</dbReference>